<dbReference type="EMBL" id="JAPZBT010000002">
    <property type="protein sequence ID" value="KAJ5371838.1"/>
    <property type="molecule type" value="Genomic_DNA"/>
</dbReference>
<reference evidence="1" key="1">
    <citation type="submission" date="2022-12" db="EMBL/GenBank/DDBJ databases">
        <authorList>
            <person name="Petersen C."/>
        </authorList>
    </citation>
    <scope>NUCLEOTIDE SEQUENCE</scope>
    <source>
        <strain evidence="1">IBT 3081</strain>
    </source>
</reference>
<dbReference type="GeneID" id="81460757"/>
<accession>A0A9W9S4C8</accession>
<organism evidence="1 2">
    <name type="scientific">Penicillium concentricum</name>
    <dbReference type="NCBI Taxonomy" id="293559"/>
    <lineage>
        <taxon>Eukaryota</taxon>
        <taxon>Fungi</taxon>
        <taxon>Dikarya</taxon>
        <taxon>Ascomycota</taxon>
        <taxon>Pezizomycotina</taxon>
        <taxon>Eurotiomycetes</taxon>
        <taxon>Eurotiomycetidae</taxon>
        <taxon>Eurotiales</taxon>
        <taxon>Aspergillaceae</taxon>
        <taxon>Penicillium</taxon>
    </lineage>
</organism>
<sequence>MPPHPSGTSHVLFPDTSTLIVMTSNTQMNEPKGLRSTRTSHALSTIAGIHHTGNWAMQLTNKPHSFLGS</sequence>
<protein>
    <submittedName>
        <fullName evidence="1">Uncharacterized protein</fullName>
    </submittedName>
</protein>
<evidence type="ECO:0000313" key="2">
    <source>
        <dbReference type="Proteomes" id="UP001147752"/>
    </source>
</evidence>
<dbReference type="Proteomes" id="UP001147752">
    <property type="component" value="Unassembled WGS sequence"/>
</dbReference>
<dbReference type="RefSeq" id="XP_056577824.1">
    <property type="nucleotide sequence ID" value="XM_056721574.1"/>
</dbReference>
<gene>
    <name evidence="1" type="ORF">N7517_003844</name>
</gene>
<reference evidence="1" key="2">
    <citation type="journal article" date="2023" name="IMA Fungus">
        <title>Comparative genomic study of the Penicillium genus elucidates a diverse pangenome and 15 lateral gene transfer events.</title>
        <authorList>
            <person name="Petersen C."/>
            <person name="Sorensen T."/>
            <person name="Nielsen M.R."/>
            <person name="Sondergaard T.E."/>
            <person name="Sorensen J.L."/>
            <person name="Fitzpatrick D.A."/>
            <person name="Frisvad J.C."/>
            <person name="Nielsen K.L."/>
        </authorList>
    </citation>
    <scope>NUCLEOTIDE SEQUENCE</scope>
    <source>
        <strain evidence="1">IBT 3081</strain>
    </source>
</reference>
<comment type="caution">
    <text evidence="1">The sequence shown here is derived from an EMBL/GenBank/DDBJ whole genome shotgun (WGS) entry which is preliminary data.</text>
</comment>
<name>A0A9W9S4C8_9EURO</name>
<evidence type="ECO:0000313" key="1">
    <source>
        <dbReference type="EMBL" id="KAJ5371838.1"/>
    </source>
</evidence>
<proteinExistence type="predicted"/>
<dbReference type="AlphaFoldDB" id="A0A9W9S4C8"/>
<keyword evidence="2" id="KW-1185">Reference proteome</keyword>